<dbReference type="KEGG" id="hbu:Hbut_0370"/>
<gene>
    <name evidence="1" type="ordered locus">Hbut_0370</name>
</gene>
<name>A2BJT0_HYPBU</name>
<dbReference type="Proteomes" id="UP000002593">
    <property type="component" value="Chromosome"/>
</dbReference>
<evidence type="ECO:0000313" key="1">
    <source>
        <dbReference type="EMBL" id="ABM80241.1"/>
    </source>
</evidence>
<reference evidence="1 2" key="1">
    <citation type="journal article" date="2007" name="Archaea">
        <title>The genome of Hyperthermus butylicus: a sulfur-reducing, peptide fermenting, neutrophilic Crenarchaeote growing up to 108 degrees C.</title>
        <authorList>
            <person name="Brugger K."/>
            <person name="Chen L."/>
            <person name="Stark M."/>
            <person name="Zibat A."/>
            <person name="Redder P."/>
            <person name="Ruepp A."/>
            <person name="Awayez M."/>
            <person name="She Q."/>
            <person name="Garrett R.A."/>
            <person name="Klenk H.P."/>
        </authorList>
    </citation>
    <scope>NUCLEOTIDE SEQUENCE [LARGE SCALE GENOMIC DNA]</scope>
    <source>
        <strain evidence="2">DSM 5456 / JCM 9403 / PLM1-5</strain>
    </source>
</reference>
<dbReference type="eggNOG" id="arCOG00532">
    <property type="taxonomic scope" value="Archaea"/>
</dbReference>
<dbReference type="AlphaFoldDB" id="A2BJT0"/>
<organism evidence="1 2">
    <name type="scientific">Hyperthermus butylicus (strain DSM 5456 / JCM 9403 / PLM1-5)</name>
    <dbReference type="NCBI Taxonomy" id="415426"/>
    <lineage>
        <taxon>Archaea</taxon>
        <taxon>Thermoproteota</taxon>
        <taxon>Thermoprotei</taxon>
        <taxon>Desulfurococcales</taxon>
        <taxon>Pyrodictiaceae</taxon>
        <taxon>Hyperthermus</taxon>
    </lineage>
</organism>
<evidence type="ECO:0000313" key="2">
    <source>
        <dbReference type="Proteomes" id="UP000002593"/>
    </source>
</evidence>
<dbReference type="EMBL" id="CP000493">
    <property type="protein sequence ID" value="ABM80241.1"/>
    <property type="molecule type" value="Genomic_DNA"/>
</dbReference>
<sequence length="83" mass="9119">MDYRVKDTGRYLEAGASPVIAVSPEEYMVVVRRAIGLEYALDLALSHGVQVIVVEGFRELADYVRALGGCIVYIEADRGISRS</sequence>
<accession>A2BJT0</accession>
<proteinExistence type="predicted"/>
<keyword evidence="2" id="KW-1185">Reference proteome</keyword>
<dbReference type="InterPro" id="IPR027417">
    <property type="entry name" value="P-loop_NTPase"/>
</dbReference>
<dbReference type="EnsemblBacteria" id="ABM80241">
    <property type="protein sequence ID" value="ABM80241"/>
    <property type="gene ID" value="Hbut_0370"/>
</dbReference>
<dbReference type="STRING" id="415426.Hbut_0370"/>
<dbReference type="Gene3D" id="3.40.50.300">
    <property type="entry name" value="P-loop containing nucleotide triphosphate hydrolases"/>
    <property type="match status" value="1"/>
</dbReference>
<dbReference type="HOGENOM" id="CLU_2534624_0_0_2"/>
<protein>
    <submittedName>
        <fullName evidence="1">Uncharacterized protein</fullName>
    </submittedName>
</protein>